<reference evidence="1" key="1">
    <citation type="submission" date="2015-06" db="UniProtKB">
        <authorList>
            <consortium name="EnsemblPlants"/>
        </authorList>
    </citation>
    <scope>IDENTIFICATION</scope>
</reference>
<accession>I1NYX0</accession>
<dbReference type="EnsemblPlants" id="ORGLA02G0092600.1">
    <property type="protein sequence ID" value="ORGLA02G0092600.1"/>
    <property type="gene ID" value="ORGLA02G0092600"/>
</dbReference>
<protein>
    <submittedName>
        <fullName evidence="1">Uncharacterized protein</fullName>
    </submittedName>
</protein>
<dbReference type="Proteomes" id="UP000007306">
    <property type="component" value="Chromosome 2"/>
</dbReference>
<name>I1NYX0_ORYGL</name>
<evidence type="ECO:0000313" key="2">
    <source>
        <dbReference type="Proteomes" id="UP000007306"/>
    </source>
</evidence>
<dbReference type="HOGENOM" id="CLU_2625992_0_0_1"/>
<organism evidence="1 2">
    <name type="scientific">Oryza glaberrima</name>
    <name type="common">African rice</name>
    <dbReference type="NCBI Taxonomy" id="4538"/>
    <lineage>
        <taxon>Eukaryota</taxon>
        <taxon>Viridiplantae</taxon>
        <taxon>Streptophyta</taxon>
        <taxon>Embryophyta</taxon>
        <taxon>Tracheophyta</taxon>
        <taxon>Spermatophyta</taxon>
        <taxon>Magnoliopsida</taxon>
        <taxon>Liliopsida</taxon>
        <taxon>Poales</taxon>
        <taxon>Poaceae</taxon>
        <taxon>BOP clade</taxon>
        <taxon>Oryzoideae</taxon>
        <taxon>Oryzeae</taxon>
        <taxon>Oryzinae</taxon>
        <taxon>Oryza</taxon>
    </lineage>
</organism>
<dbReference type="AlphaFoldDB" id="I1NYX0"/>
<sequence>MPSPPRRLRALSLATPDSSAWRSGAARSGLLEVGACQIRPALTAHALGLEEDDDGGSGGSKEIAICNVDGEIADGAEN</sequence>
<proteinExistence type="predicted"/>
<keyword evidence="2" id="KW-1185">Reference proteome</keyword>
<evidence type="ECO:0000313" key="1">
    <source>
        <dbReference type="EnsemblPlants" id="ORGLA02G0092600.1"/>
    </source>
</evidence>
<reference evidence="1 2" key="2">
    <citation type="submission" date="2018-04" db="EMBL/GenBank/DDBJ databases">
        <title>OglaRS2 (Oryza glaberrima Reference Sequence Version 2).</title>
        <authorList>
            <person name="Zhang J."/>
            <person name="Kudrna D."/>
            <person name="Lee S."/>
            <person name="Talag J."/>
            <person name="Rajasekar S."/>
            <person name="Wing R.A."/>
        </authorList>
    </citation>
    <scope>NUCLEOTIDE SEQUENCE [LARGE SCALE GENOMIC DNA]</scope>
    <source>
        <strain evidence="1 2">cv. IRGC 96717</strain>
    </source>
</reference>
<dbReference type="Gramene" id="ORGLA02G0092600.1">
    <property type="protein sequence ID" value="ORGLA02G0092600.1"/>
    <property type="gene ID" value="ORGLA02G0092600"/>
</dbReference>